<dbReference type="EMBL" id="WOCE01000008">
    <property type="protein sequence ID" value="KAE9608122.1"/>
    <property type="molecule type" value="Genomic_DNA"/>
</dbReference>
<feature type="compositionally biased region" description="Low complexity" evidence="7">
    <location>
        <begin position="232"/>
        <end position="248"/>
    </location>
</feature>
<feature type="compositionally biased region" description="Polar residues" evidence="7">
    <location>
        <begin position="312"/>
        <end position="328"/>
    </location>
</feature>
<evidence type="ECO:0000256" key="7">
    <source>
        <dbReference type="SAM" id="MobiDB-lite"/>
    </source>
</evidence>
<feature type="region of interest" description="Disordered" evidence="7">
    <location>
        <begin position="489"/>
        <end position="549"/>
    </location>
</feature>
<feature type="chain" id="PRO_5025570744" description="Protein kinase domain-containing protein" evidence="9">
    <location>
        <begin position="25"/>
        <end position="1460"/>
    </location>
</feature>
<evidence type="ECO:0000256" key="4">
    <source>
        <dbReference type="ARBA" id="ARBA00022777"/>
    </source>
</evidence>
<keyword evidence="1" id="KW-0723">Serine/threonine-protein kinase</keyword>
<feature type="transmembrane region" description="Helical" evidence="8">
    <location>
        <begin position="979"/>
        <end position="1003"/>
    </location>
</feature>
<feature type="signal peptide" evidence="9">
    <location>
        <begin position="1"/>
        <end position="24"/>
    </location>
</feature>
<evidence type="ECO:0000259" key="10">
    <source>
        <dbReference type="PROSITE" id="PS50011"/>
    </source>
</evidence>
<dbReference type="FunFam" id="3.30.200.20:FF:000146">
    <property type="entry name" value="receptor-like serine/threonine-protein kinase ALE2"/>
    <property type="match status" value="1"/>
</dbReference>
<name>A0A6A4Q354_LUPAL</name>
<feature type="compositionally biased region" description="Pro residues" evidence="7">
    <location>
        <begin position="333"/>
        <end position="347"/>
    </location>
</feature>
<dbReference type="GO" id="GO:0005524">
    <property type="term" value="F:ATP binding"/>
    <property type="evidence" value="ECO:0007669"/>
    <property type="project" value="UniProtKB-UniRule"/>
</dbReference>
<feature type="compositionally biased region" description="Polar residues" evidence="7">
    <location>
        <begin position="254"/>
        <end position="267"/>
    </location>
</feature>
<dbReference type="PROSITE" id="PS00108">
    <property type="entry name" value="PROTEIN_KINASE_ST"/>
    <property type="match status" value="1"/>
</dbReference>
<feature type="region of interest" description="Disordered" evidence="7">
    <location>
        <begin position="416"/>
        <end position="475"/>
    </location>
</feature>
<dbReference type="OrthoDB" id="1901798at2759"/>
<dbReference type="GO" id="GO:0004674">
    <property type="term" value="F:protein serine/threonine kinase activity"/>
    <property type="evidence" value="ECO:0007669"/>
    <property type="project" value="UniProtKB-KW"/>
</dbReference>
<evidence type="ECO:0000256" key="3">
    <source>
        <dbReference type="ARBA" id="ARBA00022741"/>
    </source>
</evidence>
<comment type="caution">
    <text evidence="11">The sequence shown here is derived from an EMBL/GenBank/DDBJ whole genome shotgun (WGS) entry which is preliminary data.</text>
</comment>
<dbReference type="Gene3D" id="1.10.510.10">
    <property type="entry name" value="Transferase(Phosphotransferase) domain 1"/>
    <property type="match status" value="1"/>
</dbReference>
<feature type="region of interest" description="Disordered" evidence="7">
    <location>
        <begin position="50"/>
        <end position="70"/>
    </location>
</feature>
<feature type="domain" description="Protein kinase" evidence="10">
    <location>
        <begin position="1071"/>
        <end position="1347"/>
    </location>
</feature>
<dbReference type="Pfam" id="PF07714">
    <property type="entry name" value="PK_Tyr_Ser-Thr"/>
    <property type="match status" value="1"/>
</dbReference>
<evidence type="ECO:0000313" key="12">
    <source>
        <dbReference type="Proteomes" id="UP000447434"/>
    </source>
</evidence>
<evidence type="ECO:0000256" key="8">
    <source>
        <dbReference type="SAM" id="Phobius"/>
    </source>
</evidence>
<sequence length="1460" mass="156630">MMMWVVLSLILKFCIIFSFVAVQGSNTKGPIISPSQAFLHVINHIGEAPGPVHLGESRGSNARSSPSEQDGFVISQSPATLPVHRSPREAPIILPPRDPWRTIAPSSPEVPKGPFLHPPVMLPLPHPTSAPTQHKRIEPFKSFSPSPSTIALPLPYDAFPAPSTAQWNVPPKSAPTPREIKGNDPFVSPSPSPSLMTLSPPYKAVPAPSTSQQDGLVPTSAPAPRKSKGIEPSKSFSPSPSTITFSPPYEAVSAPSTTQGNVPTSSQPSPPQRKAPAAWPPESTPTTPAPFAMSSSNLPKTSPISQHGPRTETVSTSAPASSNAQGNVAPSIQPSPPPPQRKAHPVWPPVFTPIAPVAIPYGNLPKKSPISQPIEHGSLPPKVDKRNAHKSHTLEPVSPALVATPSINLPIISPVSQPHENGSSPNVHKEGANKGHTLEPISPAPIAFSLSQHSPVSQPTEHGNFSPTFHKRNSNRGHIFEPVSQAPVAIPPTILPDDSPVSQPTHHGSFPPGVHERTENKDHSHIQEPVPPEAIASPPSKMKDNQPAGHPILRKIIPSTLPVPVTSPTIAIPVIAPSVHPVTPAISPSKLPGGAETVVSSALSPSRSFNWKKGGEPVFSPLYKAPKPLPPIVHSPAQANAAHKTRQFHHAPKPLISSPEPPINKDHFPASSPSNTFHKDNHMTNIITSPAPASSYFISPPTSKHQEQLIPPSLLPTSGQRYHAPTPMDTGSSVSPFALPVLSPASHVSHTPAPAPAPSFKISPHRTKIPLHTRKVSPYRSSSMIPKTPDLPPMQALPPPPPNEDCLSTICSDPYTNSPPGAPCGCFWPMKVGLRLSVSLYTFFPLVSELASEIATGVFMRQSQVRVMGANIDSQQPDKTVALIDLVPLMEEFDNTTAFLTSERFWHKEVAIKASYFGNYDVLYVTYPGLPPSPPLPPSSMTIIDGGPYSSDGNNGRTIKPLGVDIHKRQQHKSGLSKGIIAIITLSAFLAVILCSSAAWALFKYRDHVSQAASTRRVLPPPLAKATGTAGSLVGGGVVSASSSFRSSIAAYTGSAKTFSMSEIEKATDHFNDSRIIGEGGFGRVYSGILEDGIKVAVKVLKREDHHGDREFLAEVEMLSRLHHRNLVKLIGICSEDSLRCLVYELIPNGSVESHIHGIGTEKVRLDWSVRLKIALGAARGLAYLHEDSSPPVIHRDFKSSNILLEDDFTPKVSDFGLARIASDEENRHVSTRVMGTFGYVAPEYAMTGHLLVKSDVYSYGVVVLELLTGRKPVDMSQPPGQENLVSWARPLLTSKEGLEAIVDPSLGTTVPFESVAKVAAIASMCVQPEVSDRPFMGEVVQALKLVCNECDEAKESGSKVFGMEDISVDDLNNVSGHQPDNFLGQFSATNYNSGVDYEKGLSASELFSSSARFGRQASGSFRRHSYSGPLRTGRSRRMWQIIRRLSGGSVSEHGIMYKL</sequence>
<accession>A0A6A4Q354</accession>
<evidence type="ECO:0000256" key="5">
    <source>
        <dbReference type="ARBA" id="ARBA00022840"/>
    </source>
</evidence>
<evidence type="ECO:0000256" key="2">
    <source>
        <dbReference type="ARBA" id="ARBA00022679"/>
    </source>
</evidence>
<keyword evidence="4" id="KW-0418">Kinase</keyword>
<keyword evidence="2" id="KW-0808">Transferase</keyword>
<evidence type="ECO:0000313" key="11">
    <source>
        <dbReference type="EMBL" id="KAE9608122.1"/>
    </source>
</evidence>
<feature type="compositionally biased region" description="Basic and acidic residues" evidence="7">
    <location>
        <begin position="427"/>
        <end position="437"/>
    </location>
</feature>
<dbReference type="InterPro" id="IPR011009">
    <property type="entry name" value="Kinase-like_dom_sf"/>
</dbReference>
<feature type="compositionally biased region" description="Polar residues" evidence="7">
    <location>
        <begin position="416"/>
        <end position="426"/>
    </location>
</feature>
<dbReference type="Gene3D" id="3.30.200.20">
    <property type="entry name" value="Phosphorylase Kinase, domain 1"/>
    <property type="match status" value="1"/>
</dbReference>
<dbReference type="InterPro" id="IPR001245">
    <property type="entry name" value="Ser-Thr/Tyr_kinase_cat_dom"/>
</dbReference>
<reference evidence="12" key="1">
    <citation type="journal article" date="2020" name="Nat. Commun.">
        <title>Genome sequence of the cluster root forming white lupin.</title>
        <authorList>
            <person name="Hufnagel B."/>
            <person name="Marques A."/>
            <person name="Soriano A."/>
            <person name="Marques L."/>
            <person name="Divol F."/>
            <person name="Doumas P."/>
            <person name="Sallet E."/>
            <person name="Mancinotti D."/>
            <person name="Carrere S."/>
            <person name="Marande W."/>
            <person name="Arribat S."/>
            <person name="Keller J."/>
            <person name="Huneau C."/>
            <person name="Blein T."/>
            <person name="Aime D."/>
            <person name="Laguerre M."/>
            <person name="Taylor J."/>
            <person name="Schubert V."/>
            <person name="Nelson M."/>
            <person name="Geu-Flores F."/>
            <person name="Crespi M."/>
            <person name="Gallardo-Guerrero K."/>
            <person name="Delaux P.-M."/>
            <person name="Salse J."/>
            <person name="Berges H."/>
            <person name="Guyot R."/>
            <person name="Gouzy J."/>
            <person name="Peret B."/>
        </authorList>
    </citation>
    <scope>NUCLEOTIDE SEQUENCE [LARGE SCALE GENOMIC DNA]</scope>
    <source>
        <strain evidence="12">cv. Amiga</strain>
    </source>
</reference>
<keyword evidence="8" id="KW-1133">Transmembrane helix</keyword>
<feature type="compositionally biased region" description="Basic and acidic residues" evidence="7">
    <location>
        <begin position="514"/>
        <end position="526"/>
    </location>
</feature>
<keyword evidence="8" id="KW-0472">Membrane</keyword>
<keyword evidence="8" id="KW-0812">Transmembrane</keyword>
<keyword evidence="12" id="KW-1185">Reference proteome</keyword>
<dbReference type="FunFam" id="1.10.510.10:FF:000051">
    <property type="entry name" value="Receptor-like serine/threonine-protein kinase ALE2"/>
    <property type="match status" value="1"/>
</dbReference>
<dbReference type="CDD" id="cd14066">
    <property type="entry name" value="STKc_IRAK"/>
    <property type="match status" value="1"/>
</dbReference>
<organism evidence="11 12">
    <name type="scientific">Lupinus albus</name>
    <name type="common">White lupine</name>
    <name type="synonym">Lupinus termis</name>
    <dbReference type="NCBI Taxonomy" id="3870"/>
    <lineage>
        <taxon>Eukaryota</taxon>
        <taxon>Viridiplantae</taxon>
        <taxon>Streptophyta</taxon>
        <taxon>Embryophyta</taxon>
        <taxon>Tracheophyta</taxon>
        <taxon>Spermatophyta</taxon>
        <taxon>Magnoliopsida</taxon>
        <taxon>eudicotyledons</taxon>
        <taxon>Gunneridae</taxon>
        <taxon>Pentapetalae</taxon>
        <taxon>rosids</taxon>
        <taxon>fabids</taxon>
        <taxon>Fabales</taxon>
        <taxon>Fabaceae</taxon>
        <taxon>Papilionoideae</taxon>
        <taxon>50 kb inversion clade</taxon>
        <taxon>genistoids sensu lato</taxon>
        <taxon>core genistoids</taxon>
        <taxon>Genisteae</taxon>
        <taxon>Lupinus</taxon>
    </lineage>
</organism>
<dbReference type="PROSITE" id="PS00107">
    <property type="entry name" value="PROTEIN_KINASE_ATP"/>
    <property type="match status" value="1"/>
</dbReference>
<dbReference type="PANTHER" id="PTHR47989:SF9">
    <property type="entry name" value="PROTEIN KINASE SUPERFAMILY PROTEIN"/>
    <property type="match status" value="1"/>
</dbReference>
<feature type="compositionally biased region" description="Polar residues" evidence="7">
    <location>
        <begin position="449"/>
        <end position="467"/>
    </location>
</feature>
<dbReference type="SUPFAM" id="SSF56112">
    <property type="entry name" value="Protein kinase-like (PK-like)"/>
    <property type="match status" value="1"/>
</dbReference>
<dbReference type="InterPro" id="IPR000719">
    <property type="entry name" value="Prot_kinase_dom"/>
</dbReference>
<feature type="binding site" evidence="6">
    <location>
        <position position="1099"/>
    </location>
    <ligand>
        <name>ATP</name>
        <dbReference type="ChEBI" id="CHEBI:30616"/>
    </ligand>
</feature>
<protein>
    <recommendedName>
        <fullName evidence="10">Protein kinase domain-containing protein</fullName>
    </recommendedName>
</protein>
<dbReference type="PROSITE" id="PS50011">
    <property type="entry name" value="PROTEIN_KINASE_DOM"/>
    <property type="match status" value="1"/>
</dbReference>
<evidence type="ECO:0000256" key="9">
    <source>
        <dbReference type="SAM" id="SignalP"/>
    </source>
</evidence>
<feature type="compositionally biased region" description="Pro residues" evidence="7">
    <location>
        <begin position="268"/>
        <end position="283"/>
    </location>
</feature>
<feature type="compositionally biased region" description="Polar residues" evidence="7">
    <location>
        <begin position="293"/>
        <end position="305"/>
    </location>
</feature>
<dbReference type="Proteomes" id="UP000447434">
    <property type="component" value="Chromosome 8"/>
</dbReference>
<feature type="compositionally biased region" description="Polar residues" evidence="7">
    <location>
        <begin position="58"/>
        <end position="70"/>
    </location>
</feature>
<keyword evidence="9" id="KW-0732">Signal</keyword>
<keyword evidence="5 6" id="KW-0067">ATP-binding</keyword>
<feature type="region of interest" description="Disordered" evidence="7">
    <location>
        <begin position="165"/>
        <end position="347"/>
    </location>
</feature>
<dbReference type="InterPro" id="IPR057597">
    <property type="entry name" value="ALE2_N"/>
</dbReference>
<gene>
    <name evidence="11" type="ORF">Lalb_Chr08g0232151</name>
</gene>
<dbReference type="PANTHER" id="PTHR47989">
    <property type="entry name" value="OS01G0750732 PROTEIN"/>
    <property type="match status" value="1"/>
</dbReference>
<dbReference type="Pfam" id="PF23180">
    <property type="entry name" value="ALE2_N"/>
    <property type="match status" value="1"/>
</dbReference>
<proteinExistence type="predicted"/>
<evidence type="ECO:0000256" key="6">
    <source>
        <dbReference type="PROSITE-ProRule" id="PRU10141"/>
    </source>
</evidence>
<keyword evidence="3 6" id="KW-0547">Nucleotide-binding</keyword>
<dbReference type="InterPro" id="IPR008271">
    <property type="entry name" value="Ser/Thr_kinase_AS"/>
</dbReference>
<evidence type="ECO:0000256" key="1">
    <source>
        <dbReference type="ARBA" id="ARBA00022527"/>
    </source>
</evidence>
<dbReference type="InterPro" id="IPR017441">
    <property type="entry name" value="Protein_kinase_ATP_BS"/>
</dbReference>